<name>A0A174Q9R4_9FIRM</name>
<dbReference type="Gene3D" id="1.10.10.60">
    <property type="entry name" value="Homeodomain-like"/>
    <property type="match status" value="1"/>
</dbReference>
<evidence type="ECO:0000313" key="1">
    <source>
        <dbReference type="EMBL" id="CUP68237.1"/>
    </source>
</evidence>
<gene>
    <name evidence="1" type="ORF">ERS852480_03846</name>
</gene>
<dbReference type="RefSeq" id="WP_022201517.1">
    <property type="nucleotide sequence ID" value="NZ_CATYWZ010000025.1"/>
</dbReference>
<reference evidence="1 2" key="1">
    <citation type="submission" date="2015-09" db="EMBL/GenBank/DDBJ databases">
        <authorList>
            <consortium name="Pathogen Informatics"/>
        </authorList>
    </citation>
    <scope>NUCLEOTIDE SEQUENCE [LARGE SCALE GENOMIC DNA]</scope>
    <source>
        <strain evidence="1 2">2789STDY5834865</strain>
    </source>
</reference>
<protein>
    <submittedName>
        <fullName evidence="1">Transcriptional regulator</fullName>
    </submittedName>
</protein>
<dbReference type="Proteomes" id="UP000095512">
    <property type="component" value="Unassembled WGS sequence"/>
</dbReference>
<sequence>MSHEFRLEHIQLKMLAESLNIQPPSLYNHISGLNDLHHELMLYGRKNMEERMVEAAAGTSGYAAWEALRGGFYAYATALPPACSALCSGIASTRTMRQ</sequence>
<proteinExistence type="predicted"/>
<dbReference type="InterPro" id="IPR009057">
    <property type="entry name" value="Homeodomain-like_sf"/>
</dbReference>
<organism evidence="1 2">
    <name type="scientific">Enterocloster clostridioformis</name>
    <dbReference type="NCBI Taxonomy" id="1531"/>
    <lineage>
        <taxon>Bacteria</taxon>
        <taxon>Bacillati</taxon>
        <taxon>Bacillota</taxon>
        <taxon>Clostridia</taxon>
        <taxon>Lachnospirales</taxon>
        <taxon>Lachnospiraceae</taxon>
        <taxon>Enterocloster</taxon>
    </lineage>
</organism>
<dbReference type="EMBL" id="CZAB01000044">
    <property type="protein sequence ID" value="CUP68237.1"/>
    <property type="molecule type" value="Genomic_DNA"/>
</dbReference>
<evidence type="ECO:0000313" key="2">
    <source>
        <dbReference type="Proteomes" id="UP000095512"/>
    </source>
</evidence>
<dbReference type="AlphaFoldDB" id="A0A174Q9R4"/>
<accession>A0A174Q9R4</accession>
<dbReference type="SUPFAM" id="SSF46689">
    <property type="entry name" value="Homeodomain-like"/>
    <property type="match status" value="1"/>
</dbReference>